<evidence type="ECO:0000313" key="2">
    <source>
        <dbReference type="Proteomes" id="UP000308365"/>
    </source>
</evidence>
<dbReference type="Proteomes" id="UP000308365">
    <property type="component" value="Unassembled WGS sequence"/>
</dbReference>
<accession>A0A4U1EC06</accession>
<proteinExistence type="predicted"/>
<dbReference type="AlphaFoldDB" id="A0A4U1EC06"/>
<name>A0A4U1EC06_MONMO</name>
<gene>
    <name evidence="1" type="ORF">EI555_009681</name>
</gene>
<evidence type="ECO:0000313" key="1">
    <source>
        <dbReference type="EMBL" id="TKC33423.1"/>
    </source>
</evidence>
<protein>
    <submittedName>
        <fullName evidence="1">Uncharacterized protein</fullName>
    </submittedName>
</protein>
<feature type="non-terminal residue" evidence="1">
    <location>
        <position position="104"/>
    </location>
</feature>
<reference evidence="2" key="1">
    <citation type="journal article" date="2019" name="IScience">
        <title>Narwhal Genome Reveals Long-Term Low Genetic Diversity despite Current Large Abundance Size.</title>
        <authorList>
            <person name="Westbury M.V."/>
            <person name="Petersen B."/>
            <person name="Garde E."/>
            <person name="Heide-Jorgensen M.P."/>
            <person name="Lorenzen E.D."/>
        </authorList>
    </citation>
    <scope>NUCLEOTIDE SEQUENCE [LARGE SCALE GENOMIC DNA]</scope>
</reference>
<organism evidence="1 2">
    <name type="scientific">Monodon monoceros</name>
    <name type="common">Narwhal</name>
    <name type="synonym">Ceratodon monodon</name>
    <dbReference type="NCBI Taxonomy" id="40151"/>
    <lineage>
        <taxon>Eukaryota</taxon>
        <taxon>Metazoa</taxon>
        <taxon>Chordata</taxon>
        <taxon>Craniata</taxon>
        <taxon>Vertebrata</taxon>
        <taxon>Euteleostomi</taxon>
        <taxon>Mammalia</taxon>
        <taxon>Eutheria</taxon>
        <taxon>Laurasiatheria</taxon>
        <taxon>Artiodactyla</taxon>
        <taxon>Whippomorpha</taxon>
        <taxon>Cetacea</taxon>
        <taxon>Odontoceti</taxon>
        <taxon>Monodontidae</taxon>
        <taxon>Monodon</taxon>
    </lineage>
</organism>
<dbReference type="EMBL" id="RWIC01003571">
    <property type="protein sequence ID" value="TKC33423.1"/>
    <property type="molecule type" value="Genomic_DNA"/>
</dbReference>
<comment type="caution">
    <text evidence="1">The sequence shown here is derived from an EMBL/GenBank/DDBJ whole genome shotgun (WGS) entry which is preliminary data.</text>
</comment>
<sequence length="104" mass="11992">ANVNAVKRQILINYGPYSQELESRYHSMKVVACAFEAELDFAHSVTELPQVAARRYQYWASHNLQLIRTQEGTLGELQATLVAKKEKLQLKAQREDRQAQNFQN</sequence>
<feature type="non-terminal residue" evidence="1">
    <location>
        <position position="1"/>
    </location>
</feature>